<dbReference type="PANTHER" id="PTHR11439:SF444">
    <property type="entry name" value="HELICASE ATP-BINDING DOMAIN-CONTAINING PROTEIN"/>
    <property type="match status" value="1"/>
</dbReference>
<protein>
    <recommendedName>
        <fullName evidence="3">Reverse transcriptase Ty1/copia-type domain-containing protein</fullName>
    </recommendedName>
</protein>
<sequence>MWMTFLSPAQEAKDVLHHNFKMKDLGVLRICKVKKWDFDEPKEVCYGVSIRFWANGGKSTTTPLEQNQKHTSLEYENQFNITNDSQLEDRRVYQRLIGRLLDLAMTRPDHLSHFIHSPKKSHYVAALHIFVTGFGIKIGESLVSWKSKKQNIVSRISAEAEYRSMATTVTELVWLQ</sequence>
<organism evidence="1">
    <name type="scientific">Solanum lycopersicum</name>
    <name type="common">Tomato</name>
    <name type="synonym">Lycopersicon esculentum</name>
    <dbReference type="NCBI Taxonomy" id="4081"/>
    <lineage>
        <taxon>Eukaryota</taxon>
        <taxon>Viridiplantae</taxon>
        <taxon>Streptophyta</taxon>
        <taxon>Embryophyta</taxon>
        <taxon>Tracheophyta</taxon>
        <taxon>Spermatophyta</taxon>
        <taxon>Magnoliopsida</taxon>
        <taxon>eudicotyledons</taxon>
        <taxon>Gunneridae</taxon>
        <taxon>Pentapetalae</taxon>
        <taxon>asterids</taxon>
        <taxon>lamiids</taxon>
        <taxon>Solanales</taxon>
        <taxon>Solanaceae</taxon>
        <taxon>Solanoideae</taxon>
        <taxon>Solaneae</taxon>
        <taxon>Solanum</taxon>
        <taxon>Solanum subgen. Lycopersicon</taxon>
    </lineage>
</organism>
<dbReference type="AlphaFoldDB" id="A0A3Q7J727"/>
<dbReference type="Gramene" id="Solyc12g027733.1.1">
    <property type="protein sequence ID" value="Solyc12g027733.1.1"/>
    <property type="gene ID" value="Solyc12g027733.1"/>
</dbReference>
<dbReference type="CDD" id="cd09272">
    <property type="entry name" value="RNase_HI_RT_Ty1"/>
    <property type="match status" value="1"/>
</dbReference>
<keyword evidence="2" id="KW-1185">Reference proteome</keyword>
<evidence type="ECO:0000313" key="2">
    <source>
        <dbReference type="Proteomes" id="UP000004994"/>
    </source>
</evidence>
<name>A0A3Q7J727_SOLLC</name>
<dbReference type="STRING" id="4081.A0A3Q7J727"/>
<reference evidence="1" key="2">
    <citation type="submission" date="2019-01" db="UniProtKB">
        <authorList>
            <consortium name="EnsemblPlants"/>
        </authorList>
    </citation>
    <scope>IDENTIFICATION</scope>
    <source>
        <strain evidence="1">cv. Heinz 1706</strain>
    </source>
</reference>
<accession>A0A3Q7J727</accession>
<dbReference type="InParanoid" id="A0A3Q7J727"/>
<evidence type="ECO:0000313" key="1">
    <source>
        <dbReference type="EnsemblPlants" id="Solyc12g027733.1.1"/>
    </source>
</evidence>
<evidence type="ECO:0008006" key="3">
    <source>
        <dbReference type="Google" id="ProtNLM"/>
    </source>
</evidence>
<reference evidence="1" key="1">
    <citation type="journal article" date="2012" name="Nature">
        <title>The tomato genome sequence provides insights into fleshy fruit evolution.</title>
        <authorList>
            <consortium name="Tomato Genome Consortium"/>
        </authorList>
    </citation>
    <scope>NUCLEOTIDE SEQUENCE [LARGE SCALE GENOMIC DNA]</scope>
    <source>
        <strain evidence="1">cv. Heinz 1706</strain>
    </source>
</reference>
<dbReference type="PANTHER" id="PTHR11439">
    <property type="entry name" value="GAG-POL-RELATED RETROTRANSPOSON"/>
    <property type="match status" value="1"/>
</dbReference>
<dbReference type="EnsemblPlants" id="Solyc12g027733.1.1">
    <property type="protein sequence ID" value="Solyc12g027733.1.1"/>
    <property type="gene ID" value="Solyc12g027733.1"/>
</dbReference>
<dbReference type="Proteomes" id="UP000004994">
    <property type="component" value="Chromosome 12"/>
</dbReference>
<proteinExistence type="predicted"/>